<dbReference type="FunFam" id="1.25.40.10:FF:000381">
    <property type="entry name" value="Pentatricopeptide repeat-containing protein"/>
    <property type="match status" value="1"/>
</dbReference>
<feature type="repeat" description="PPR" evidence="2">
    <location>
        <begin position="285"/>
        <end position="319"/>
    </location>
</feature>
<evidence type="ECO:0000256" key="2">
    <source>
        <dbReference type="PROSITE-ProRule" id="PRU00708"/>
    </source>
</evidence>
<feature type="repeat" description="PPR" evidence="2">
    <location>
        <begin position="218"/>
        <end position="252"/>
    </location>
</feature>
<dbReference type="Pfam" id="PF13041">
    <property type="entry name" value="PPR_2"/>
    <property type="match status" value="5"/>
</dbReference>
<evidence type="ECO:0000256" key="1">
    <source>
        <dbReference type="ARBA" id="ARBA00022737"/>
    </source>
</evidence>
<feature type="repeat" description="PPR" evidence="2">
    <location>
        <begin position="489"/>
        <end position="523"/>
    </location>
</feature>
<dbReference type="AlphaFoldDB" id="A0A8T2S643"/>
<dbReference type="Gene3D" id="1.25.40.10">
    <property type="entry name" value="Tetratricopeptide repeat domain"/>
    <property type="match status" value="6"/>
</dbReference>
<dbReference type="OMA" id="RCLHHFK"/>
<dbReference type="InterPro" id="IPR011990">
    <property type="entry name" value="TPR-like_helical_dom_sf"/>
</dbReference>
<dbReference type="EMBL" id="CM035427">
    <property type="protein sequence ID" value="KAH7307605.1"/>
    <property type="molecule type" value="Genomic_DNA"/>
</dbReference>
<dbReference type="FunFam" id="1.25.40.10:FF:000031">
    <property type="entry name" value="Pentatricopeptide repeat-containing protein mitochondrial"/>
    <property type="match status" value="1"/>
</dbReference>
<accession>A0A8T2S643</accession>
<dbReference type="Pfam" id="PF01535">
    <property type="entry name" value="PPR"/>
    <property type="match status" value="2"/>
</dbReference>
<evidence type="ECO:0000313" key="4">
    <source>
        <dbReference type="Proteomes" id="UP000825935"/>
    </source>
</evidence>
<dbReference type="PANTHER" id="PTHR24015:SF548">
    <property type="entry name" value="OS08G0340900 PROTEIN"/>
    <property type="match status" value="1"/>
</dbReference>
<dbReference type="PANTHER" id="PTHR24015">
    <property type="entry name" value="OS07G0578800 PROTEIN-RELATED"/>
    <property type="match status" value="1"/>
</dbReference>
<comment type="caution">
    <text evidence="3">The sequence shown here is derived from an EMBL/GenBank/DDBJ whole genome shotgun (WGS) entry which is preliminary data.</text>
</comment>
<protein>
    <recommendedName>
        <fullName evidence="5">Pentatricopeptide repeat-containing protein</fullName>
    </recommendedName>
</protein>
<dbReference type="Proteomes" id="UP000825935">
    <property type="component" value="Chromosome 22"/>
</dbReference>
<dbReference type="GO" id="GO:0048731">
    <property type="term" value="P:system development"/>
    <property type="evidence" value="ECO:0007669"/>
    <property type="project" value="UniProtKB-ARBA"/>
</dbReference>
<reference evidence="3" key="1">
    <citation type="submission" date="2021-08" db="EMBL/GenBank/DDBJ databases">
        <title>WGS assembly of Ceratopteris richardii.</title>
        <authorList>
            <person name="Marchant D.B."/>
            <person name="Chen G."/>
            <person name="Jenkins J."/>
            <person name="Shu S."/>
            <person name="Leebens-Mack J."/>
            <person name="Grimwood J."/>
            <person name="Schmutz J."/>
            <person name="Soltis P."/>
            <person name="Soltis D."/>
            <person name="Chen Z.-H."/>
        </authorList>
    </citation>
    <scope>NUCLEOTIDE SEQUENCE</scope>
    <source>
        <strain evidence="3">Whitten #5841</strain>
        <tissue evidence="3">Leaf</tissue>
    </source>
</reference>
<sequence length="658" mass="73226">MQNLWSKEQDVYMKSMALVSTLKDCAFGKDLNRGNELHADILKKSLLIGNTFIGTSLVNMYAKCCALARAKQVFDDLPSRNVVSWNVLITAYVQHEQIGKAFNCFDLMRTDGIAPNAATFISILKACNKPAMVERGIRIHDEIIKQGFLGQRTVLGTAILDMYGKCGDLYRAKQAFDDLPVCDLIAWNALIAGYVQNGHEEKALTCYDKMQDEGFSPNEMTFSCLIRACASMGAIEMGKCIHDKIVLMGLLPKNIILGNALLDMYLKCGQLVKAQQVFDQLPAHDVVSWTTLITGYCLHGLGKRALEFFKSMQDEGLSPNPVTMLCILRVCSTVGDLKGGISIHSEIIRKDHLKNFSMLGNALIDMYAKCGAPTKALEVFSGIQDRDKVTWTTLITAYCQQAYVEEALKCFECMQDEGLSPDAVMFACVLQACGTVSAIQRGESLHAEIIRRGLLASDIVLGTALVDFYAKCIALTKAHKIFEDLVGRTVVTWNTLIGRYSEVGMYNMVFELLNQMIRAGVEPDLITFVIVLNACSYVGLVDKGEMYWEMMSEKYGLNMNLEHQIAIVNLHSHAGYFDKAKEIIDNMSSFDNIHMWLALLSACQKWGHLKLGRLSFENVVRLNRKCRAAYTCMVDIYCKAGMQTDADRVQSMSLDSGA</sequence>
<dbReference type="InterPro" id="IPR002885">
    <property type="entry name" value="PPR_rpt"/>
</dbReference>
<dbReference type="FunFam" id="1.25.40.10:FF:000073">
    <property type="entry name" value="Pentatricopeptide repeat-containing protein chloroplastic"/>
    <property type="match status" value="2"/>
</dbReference>
<keyword evidence="4" id="KW-1185">Reference proteome</keyword>
<feature type="repeat" description="PPR" evidence="2">
    <location>
        <begin position="81"/>
        <end position="115"/>
    </location>
</feature>
<dbReference type="PROSITE" id="PS51375">
    <property type="entry name" value="PPR"/>
    <property type="match status" value="6"/>
</dbReference>
<dbReference type="GO" id="GO:0003723">
    <property type="term" value="F:RNA binding"/>
    <property type="evidence" value="ECO:0007669"/>
    <property type="project" value="InterPro"/>
</dbReference>
<proteinExistence type="predicted"/>
<dbReference type="OrthoDB" id="185373at2759"/>
<gene>
    <name evidence="3" type="ORF">KP509_22G068300</name>
</gene>
<dbReference type="GO" id="GO:0009451">
    <property type="term" value="P:RNA modification"/>
    <property type="evidence" value="ECO:0007669"/>
    <property type="project" value="InterPro"/>
</dbReference>
<keyword evidence="1" id="KW-0677">Repeat</keyword>
<organism evidence="3 4">
    <name type="scientific">Ceratopteris richardii</name>
    <name type="common">Triangle waterfern</name>
    <dbReference type="NCBI Taxonomy" id="49495"/>
    <lineage>
        <taxon>Eukaryota</taxon>
        <taxon>Viridiplantae</taxon>
        <taxon>Streptophyta</taxon>
        <taxon>Embryophyta</taxon>
        <taxon>Tracheophyta</taxon>
        <taxon>Polypodiopsida</taxon>
        <taxon>Polypodiidae</taxon>
        <taxon>Polypodiales</taxon>
        <taxon>Pteridineae</taxon>
        <taxon>Pteridaceae</taxon>
        <taxon>Parkerioideae</taxon>
        <taxon>Ceratopteris</taxon>
    </lineage>
</organism>
<dbReference type="InterPro" id="IPR046960">
    <property type="entry name" value="PPR_At4g14850-like_plant"/>
</dbReference>
<evidence type="ECO:0008006" key="5">
    <source>
        <dbReference type="Google" id="ProtNLM"/>
    </source>
</evidence>
<dbReference type="SUPFAM" id="SSF48452">
    <property type="entry name" value="TPR-like"/>
    <property type="match status" value="1"/>
</dbReference>
<dbReference type="NCBIfam" id="TIGR00756">
    <property type="entry name" value="PPR"/>
    <property type="match status" value="5"/>
</dbReference>
<feature type="repeat" description="PPR" evidence="2">
    <location>
        <begin position="387"/>
        <end position="421"/>
    </location>
</feature>
<evidence type="ECO:0000313" key="3">
    <source>
        <dbReference type="EMBL" id="KAH7307605.1"/>
    </source>
</evidence>
<dbReference type="FunFam" id="1.25.40.10:FF:000158">
    <property type="entry name" value="pentatricopeptide repeat-containing protein At2g33680"/>
    <property type="match status" value="1"/>
</dbReference>
<feature type="repeat" description="PPR" evidence="2">
    <location>
        <begin position="183"/>
        <end position="217"/>
    </location>
</feature>
<name>A0A8T2S643_CERRI</name>